<name>A0A6G1FZM4_9PEZI</name>
<evidence type="ECO:0000313" key="3">
    <source>
        <dbReference type="Proteomes" id="UP000504638"/>
    </source>
</evidence>
<reference evidence="4" key="3">
    <citation type="submission" date="2025-04" db="UniProtKB">
        <authorList>
            <consortium name="RefSeq"/>
        </authorList>
    </citation>
    <scope>IDENTIFICATION</scope>
    <source>
        <strain evidence="4">CBS 781.70</strain>
    </source>
</reference>
<dbReference type="EMBL" id="ML975162">
    <property type="protein sequence ID" value="KAF1811315.1"/>
    <property type="molecule type" value="Genomic_DNA"/>
</dbReference>
<feature type="region of interest" description="Disordered" evidence="1">
    <location>
        <begin position="1"/>
        <end position="66"/>
    </location>
</feature>
<dbReference type="GeneID" id="54422500"/>
<feature type="compositionally biased region" description="Polar residues" evidence="1">
    <location>
        <begin position="29"/>
        <end position="49"/>
    </location>
</feature>
<organism evidence="2">
    <name type="scientific">Eremomyces bilateralis CBS 781.70</name>
    <dbReference type="NCBI Taxonomy" id="1392243"/>
    <lineage>
        <taxon>Eukaryota</taxon>
        <taxon>Fungi</taxon>
        <taxon>Dikarya</taxon>
        <taxon>Ascomycota</taxon>
        <taxon>Pezizomycotina</taxon>
        <taxon>Dothideomycetes</taxon>
        <taxon>Dothideomycetes incertae sedis</taxon>
        <taxon>Eremomycetales</taxon>
        <taxon>Eremomycetaceae</taxon>
        <taxon>Eremomyces</taxon>
    </lineage>
</organism>
<proteinExistence type="predicted"/>
<accession>A0A6G1FZM4</accession>
<gene>
    <name evidence="2 4" type="ORF">P152DRAFT_483197</name>
</gene>
<reference evidence="4" key="2">
    <citation type="submission" date="2020-04" db="EMBL/GenBank/DDBJ databases">
        <authorList>
            <consortium name="NCBI Genome Project"/>
        </authorList>
    </citation>
    <scope>NUCLEOTIDE SEQUENCE</scope>
    <source>
        <strain evidence="4">CBS 781.70</strain>
    </source>
</reference>
<keyword evidence="3" id="KW-1185">Reference proteome</keyword>
<sequence length="401" mass="45652">MSARVSRRLNSHRGVSRQTTLPPRPSPTKFANTVTVPPRSTTDDGIQTYRTRRGNNRPLPLPPSLDPLRRAARINFKQPGPDPDPEETERFHAQFVRNPYARMLASPLRLCTLTQARLPADLLAKFSIRLDPTTSEPHLLPSHLYLQSLPDEERPPRTRAAVLRSVYLSLRYDVIAFMTAKGKWKGFQELMAASTPREVTSKLRWRADMPQYIRDLLRRGVTWRMKRALESADPAILEPCPGGAFAAGDFDDVSAVVYIKPKLWSDRVKATHANLKQVPLLSKTLRGHFVERLKEMGDRLPERFRVVERPMAQISGSHSIFPPQLAEWVIFPDSWVHEVDYRGKKIPVFSLADLLGEEKARELVDGTEYADVDCVVLKNDEKTSRLHQSLVKLERYVADGI</sequence>
<protein>
    <submittedName>
        <fullName evidence="2 4">Uncharacterized protein</fullName>
    </submittedName>
</protein>
<feature type="compositionally biased region" description="Basic residues" evidence="1">
    <location>
        <begin position="1"/>
        <end position="15"/>
    </location>
</feature>
<dbReference type="AlphaFoldDB" id="A0A6G1FZM4"/>
<evidence type="ECO:0000256" key="1">
    <source>
        <dbReference type="SAM" id="MobiDB-lite"/>
    </source>
</evidence>
<reference evidence="2 4" key="1">
    <citation type="submission" date="2020-01" db="EMBL/GenBank/DDBJ databases">
        <authorList>
            <consortium name="DOE Joint Genome Institute"/>
            <person name="Haridas S."/>
            <person name="Albert R."/>
            <person name="Binder M."/>
            <person name="Bloem J."/>
            <person name="Labutti K."/>
            <person name="Salamov A."/>
            <person name="Andreopoulos B."/>
            <person name="Baker S.E."/>
            <person name="Barry K."/>
            <person name="Bills G."/>
            <person name="Bluhm B.H."/>
            <person name="Cannon C."/>
            <person name="Castanera R."/>
            <person name="Culley D.E."/>
            <person name="Daum C."/>
            <person name="Ezra D."/>
            <person name="Gonzalez J.B."/>
            <person name="Henrissat B."/>
            <person name="Kuo A."/>
            <person name="Liang C."/>
            <person name="Lipzen A."/>
            <person name="Lutzoni F."/>
            <person name="Magnuson J."/>
            <person name="Mondo S."/>
            <person name="Nolan M."/>
            <person name="Ohm R."/>
            <person name="Pangilinan J."/>
            <person name="Park H.-J."/>
            <person name="Ramirez L."/>
            <person name="Alfaro M."/>
            <person name="Sun H."/>
            <person name="Tritt A."/>
            <person name="Yoshinaga Y."/>
            <person name="Zwiers L.-H."/>
            <person name="Turgeon B.G."/>
            <person name="Goodwin S.B."/>
            <person name="Spatafora J.W."/>
            <person name="Crous P.W."/>
            <person name="Grigoriev I.V."/>
        </authorList>
    </citation>
    <scope>NUCLEOTIDE SEQUENCE</scope>
    <source>
        <strain evidence="2 4">CBS 781.70</strain>
    </source>
</reference>
<evidence type="ECO:0000313" key="2">
    <source>
        <dbReference type="EMBL" id="KAF1811315.1"/>
    </source>
</evidence>
<dbReference type="RefSeq" id="XP_033532946.1">
    <property type="nucleotide sequence ID" value="XM_033681930.1"/>
</dbReference>
<dbReference type="OrthoDB" id="3363286at2759"/>
<dbReference type="Proteomes" id="UP000504638">
    <property type="component" value="Unplaced"/>
</dbReference>
<evidence type="ECO:0000313" key="4">
    <source>
        <dbReference type="RefSeq" id="XP_033532946.1"/>
    </source>
</evidence>